<dbReference type="GO" id="GO:0045815">
    <property type="term" value="P:transcription initiation-coupled chromatin remodeling"/>
    <property type="evidence" value="ECO:0007669"/>
    <property type="project" value="TreeGrafter"/>
</dbReference>
<proteinExistence type="inferred from homology"/>
<dbReference type="InterPro" id="IPR003959">
    <property type="entry name" value="ATPase_AAA_core"/>
</dbReference>
<accession>A0AAN9WP13</accession>
<evidence type="ECO:0000256" key="5">
    <source>
        <dbReference type="PROSITE-ProRule" id="PRU00035"/>
    </source>
</evidence>
<dbReference type="InterPro" id="IPR045199">
    <property type="entry name" value="ATAD2-like"/>
</dbReference>
<dbReference type="Pfam" id="PF17862">
    <property type="entry name" value="AAA_lid_3"/>
    <property type="match status" value="1"/>
</dbReference>
<protein>
    <recommendedName>
        <fullName evidence="7">Bromo domain-containing protein</fullName>
    </recommendedName>
</protein>
<dbReference type="SMART" id="SM00382">
    <property type="entry name" value="AAA"/>
    <property type="match status" value="1"/>
</dbReference>
<evidence type="ECO:0000256" key="1">
    <source>
        <dbReference type="ARBA" id="ARBA00006914"/>
    </source>
</evidence>
<dbReference type="SUPFAM" id="SSF52540">
    <property type="entry name" value="P-loop containing nucleoside triphosphate hydrolases"/>
    <property type="match status" value="2"/>
</dbReference>
<feature type="compositionally biased region" description="Low complexity" evidence="6">
    <location>
        <begin position="157"/>
        <end position="167"/>
    </location>
</feature>
<dbReference type="SUPFAM" id="SSF47370">
    <property type="entry name" value="Bromodomain"/>
    <property type="match status" value="1"/>
</dbReference>
<evidence type="ECO:0000313" key="9">
    <source>
        <dbReference type="Proteomes" id="UP001378592"/>
    </source>
</evidence>
<feature type="compositionally biased region" description="Low complexity" evidence="6">
    <location>
        <begin position="1200"/>
        <end position="1211"/>
    </location>
</feature>
<feature type="region of interest" description="Disordered" evidence="6">
    <location>
        <begin position="261"/>
        <end position="420"/>
    </location>
</feature>
<comment type="similarity">
    <text evidence="1">Belongs to the AAA ATPase family.</text>
</comment>
<dbReference type="InterPro" id="IPR027417">
    <property type="entry name" value="P-loop_NTPase"/>
</dbReference>
<dbReference type="GO" id="GO:0006334">
    <property type="term" value="P:nucleosome assembly"/>
    <property type="evidence" value="ECO:0007669"/>
    <property type="project" value="TreeGrafter"/>
</dbReference>
<dbReference type="PANTHER" id="PTHR23069">
    <property type="entry name" value="AAA DOMAIN-CONTAINING"/>
    <property type="match status" value="1"/>
</dbReference>
<evidence type="ECO:0000256" key="3">
    <source>
        <dbReference type="ARBA" id="ARBA00022840"/>
    </source>
</evidence>
<dbReference type="InterPro" id="IPR003960">
    <property type="entry name" value="ATPase_AAA_CS"/>
</dbReference>
<dbReference type="InterPro" id="IPR041569">
    <property type="entry name" value="AAA_lid_3"/>
</dbReference>
<feature type="region of interest" description="Disordered" evidence="6">
    <location>
        <begin position="1104"/>
        <end position="1124"/>
    </location>
</feature>
<dbReference type="InterPro" id="IPR001487">
    <property type="entry name" value="Bromodomain"/>
</dbReference>
<dbReference type="PROSITE" id="PS00633">
    <property type="entry name" value="BROMODOMAIN_1"/>
    <property type="match status" value="1"/>
</dbReference>
<gene>
    <name evidence="8" type="ORF">R5R35_006699</name>
</gene>
<dbReference type="SMART" id="SM00297">
    <property type="entry name" value="BROMO"/>
    <property type="match status" value="1"/>
</dbReference>
<feature type="domain" description="Bromo" evidence="7">
    <location>
        <begin position="990"/>
        <end position="1060"/>
    </location>
</feature>
<dbReference type="Proteomes" id="UP001378592">
    <property type="component" value="Unassembled WGS sequence"/>
</dbReference>
<evidence type="ECO:0000313" key="8">
    <source>
        <dbReference type="EMBL" id="KAK7872823.1"/>
    </source>
</evidence>
<dbReference type="CDD" id="cd05528">
    <property type="entry name" value="Bromo_AAA"/>
    <property type="match status" value="1"/>
</dbReference>
<reference evidence="8 9" key="1">
    <citation type="submission" date="2024-03" db="EMBL/GenBank/DDBJ databases">
        <title>The genome assembly and annotation of the cricket Gryllus longicercus Weissman &amp; Gray.</title>
        <authorList>
            <person name="Szrajer S."/>
            <person name="Gray D."/>
            <person name="Ylla G."/>
        </authorList>
    </citation>
    <scope>NUCLEOTIDE SEQUENCE [LARGE SCALE GENOMIC DNA]</scope>
    <source>
        <strain evidence="8">DAG 2021-001</strain>
        <tissue evidence="8">Whole body minus gut</tissue>
    </source>
</reference>
<dbReference type="Gene3D" id="1.10.8.60">
    <property type="match status" value="1"/>
</dbReference>
<feature type="compositionally biased region" description="Acidic residues" evidence="6">
    <location>
        <begin position="184"/>
        <end position="195"/>
    </location>
</feature>
<name>A0AAN9WP13_9ORTH</name>
<dbReference type="GO" id="GO:0003682">
    <property type="term" value="F:chromatin binding"/>
    <property type="evidence" value="ECO:0007669"/>
    <property type="project" value="TreeGrafter"/>
</dbReference>
<feature type="region of interest" description="Disordered" evidence="6">
    <location>
        <begin position="133"/>
        <end position="225"/>
    </location>
</feature>
<feature type="compositionally biased region" description="Basic residues" evidence="6">
    <location>
        <begin position="142"/>
        <end position="156"/>
    </location>
</feature>
<dbReference type="FunFam" id="3.40.50.300:FF:000061">
    <property type="entry name" value="ATPase family, AAA domain-containing 2"/>
    <property type="match status" value="1"/>
</dbReference>
<evidence type="ECO:0000256" key="4">
    <source>
        <dbReference type="ARBA" id="ARBA00023117"/>
    </source>
</evidence>
<comment type="caution">
    <text evidence="8">The sequence shown here is derived from an EMBL/GenBank/DDBJ whole genome shotgun (WGS) entry which is preliminary data.</text>
</comment>
<dbReference type="PROSITE" id="PS00674">
    <property type="entry name" value="AAA"/>
    <property type="match status" value="1"/>
</dbReference>
<feature type="compositionally biased region" description="Basic and acidic residues" evidence="6">
    <location>
        <begin position="207"/>
        <end position="222"/>
    </location>
</feature>
<organism evidence="8 9">
    <name type="scientific">Gryllus longicercus</name>
    <dbReference type="NCBI Taxonomy" id="2509291"/>
    <lineage>
        <taxon>Eukaryota</taxon>
        <taxon>Metazoa</taxon>
        <taxon>Ecdysozoa</taxon>
        <taxon>Arthropoda</taxon>
        <taxon>Hexapoda</taxon>
        <taxon>Insecta</taxon>
        <taxon>Pterygota</taxon>
        <taxon>Neoptera</taxon>
        <taxon>Polyneoptera</taxon>
        <taxon>Orthoptera</taxon>
        <taxon>Ensifera</taxon>
        <taxon>Gryllidea</taxon>
        <taxon>Grylloidea</taxon>
        <taxon>Gryllidae</taxon>
        <taxon>Gryllinae</taxon>
        <taxon>Gryllus</taxon>
    </lineage>
</organism>
<feature type="compositionally biased region" description="Basic and acidic residues" evidence="6">
    <location>
        <begin position="25"/>
        <end position="44"/>
    </location>
</feature>
<dbReference type="InterPro" id="IPR036427">
    <property type="entry name" value="Bromodomain-like_sf"/>
</dbReference>
<feature type="region of interest" description="Disordered" evidence="6">
    <location>
        <begin position="1"/>
        <end position="50"/>
    </location>
</feature>
<dbReference type="PRINTS" id="PR00503">
    <property type="entry name" value="BROMODOMAIN"/>
</dbReference>
<keyword evidence="3" id="KW-0067">ATP-binding</keyword>
<dbReference type="EMBL" id="JAZDUA010000019">
    <property type="protein sequence ID" value="KAK7872823.1"/>
    <property type="molecule type" value="Genomic_DNA"/>
</dbReference>
<evidence type="ECO:0000259" key="7">
    <source>
        <dbReference type="PROSITE" id="PS50014"/>
    </source>
</evidence>
<dbReference type="Gene3D" id="1.20.920.10">
    <property type="entry name" value="Bromodomain-like"/>
    <property type="match status" value="1"/>
</dbReference>
<dbReference type="GO" id="GO:0005524">
    <property type="term" value="F:ATP binding"/>
    <property type="evidence" value="ECO:0007669"/>
    <property type="project" value="UniProtKB-KW"/>
</dbReference>
<dbReference type="PROSITE" id="PS50014">
    <property type="entry name" value="BROMODOMAIN_2"/>
    <property type="match status" value="1"/>
</dbReference>
<evidence type="ECO:0000256" key="2">
    <source>
        <dbReference type="ARBA" id="ARBA00022741"/>
    </source>
</evidence>
<dbReference type="Pfam" id="PF00004">
    <property type="entry name" value="AAA"/>
    <property type="match status" value="1"/>
</dbReference>
<keyword evidence="4 5" id="KW-0103">Bromodomain</keyword>
<dbReference type="GO" id="GO:0006337">
    <property type="term" value="P:nucleosome disassembly"/>
    <property type="evidence" value="ECO:0007669"/>
    <property type="project" value="TreeGrafter"/>
</dbReference>
<dbReference type="GO" id="GO:0005634">
    <property type="term" value="C:nucleus"/>
    <property type="evidence" value="ECO:0007669"/>
    <property type="project" value="TreeGrafter"/>
</dbReference>
<keyword evidence="2" id="KW-0547">Nucleotide-binding</keyword>
<sequence length="1379" mass="157281">MKTRSSDASQDLKSDMPVKDNIQIKQEDGESDNNHERLEKDDSFTSKGGSLWGRELRNRFVFSSNEHMRRTRGCSLHSRYPKQGISSRKHIRSCRLPVSLDERGRVYDDDEMIEDSDDIGIFEDDDDDIFSPRKARESCRRSERRRVRRTHVHQRSLRSSAATESSSHCIDHGSRVLHPRRMEEEDDEEEDEEEEGDRHALNGHSSSVEKHPDDSHEGEGVRRSTRQRKLLYDNFNTSWILGTQTLRGYPMFMMDKDSEKVLQEDQSVEQEGGDEHKEACKKRRTMSELEQPVDDSYEDMYTRVKRPRRAAQNVLYDQKKSKSRSRNTVSEEDATETQSTSSDESFECDTARGRRRGKYHLRKTKPTVDRFQASADPPRPSRILRSVLCNSVRRRRHHPTCDDSSTSSDEERFDRKKTSVNRSVKIDRKRCMPLNLYPDDMPKGNQDGKQTLADTDPMSLDTSIGFRHVGGLESHIRCLQEMVIFPMLYREIFEKYSVKPPKGVLFHGPPGTGKTLIARALANECSQGDRKVSFFMRKGADCLSKWVGESERQLRLLFEQAYQMRPSIIFFDEIDGLAPVRSSKQDQIHASIVSTLLALMDGLDDRGEIIVIGATNRIDAIDPALRRPGRFDRELFFPLPAKKERQEILRIHVSKWAQPPSVGLLNNLAEQAVGYCGSDLRALCSEAVIQGLRRKYPQIYKSSQKLLLDPEAVMVEKVDFQRAQCNIIPAAHRVSPTPARKLSILIEPLLKSIFEKGVNMLKETFPYVMTTSRQSIGRLVHRPHLLLVGENSLQGQTTHLGPALLHKMEHIPVHTLDFGTLYEVSGRSPEETCVQIFQEARRNTPSIIYVPGIDQLWTLTDSTLHAVFISNLRRMDPTIPILLLATSDSRYQELSDDLQTLFSEFRGEVLTMHNPQPHEREMFFRPLLLVETARIPRIQKKHEALPELPLAPPPEPPKLSEEELKKVYDKEERALRELRIFLREICSKLARNRQFFMFSKPVDVMEVPDYLTIIKQPMDLETMMTKIDLHRYACAKEFLEDVDLLVRNALEYNPDREPADKLIRHRACSLRDTAYALIKAEMDSDFEDQCQNIAKARSKRAESPSRFAPDFVHTKPSSLKATEPVEAEGTAAGCSQDIKEGIQLLPESGGESHSGNRTVVKTLLNSKTPNTEPRLPKRRCSAWARGILTKCRNSKSLNRPSTGGSSPGCSPRNALELKSNKQNGENIPDVWLNGTQAKLGVLNSSVHSLPKEGDMVGAEDDAMELGDDTASICDIASQDCCDLPQSFEGESSSNTVESETDNRKEVVISVEKLHKLMEKTVQLTNGCPVESLIELYMQYRKCVTHFSRLWDRTSLPQELDKELERFQRHCANLNNSTAS</sequence>
<feature type="region of interest" description="Disordered" evidence="6">
    <location>
        <begin position="1194"/>
        <end position="1216"/>
    </location>
</feature>
<dbReference type="InterPro" id="IPR003593">
    <property type="entry name" value="AAA+_ATPase"/>
</dbReference>
<dbReference type="GO" id="GO:0042393">
    <property type="term" value="F:histone binding"/>
    <property type="evidence" value="ECO:0007669"/>
    <property type="project" value="TreeGrafter"/>
</dbReference>
<dbReference type="Pfam" id="PF00439">
    <property type="entry name" value="Bromodomain"/>
    <property type="match status" value="1"/>
</dbReference>
<dbReference type="InterPro" id="IPR018359">
    <property type="entry name" value="Bromodomain_CS"/>
</dbReference>
<keyword evidence="9" id="KW-1185">Reference proteome</keyword>
<feature type="compositionally biased region" description="Basic residues" evidence="6">
    <location>
        <begin position="353"/>
        <end position="365"/>
    </location>
</feature>
<dbReference type="GO" id="GO:0016887">
    <property type="term" value="F:ATP hydrolysis activity"/>
    <property type="evidence" value="ECO:0007669"/>
    <property type="project" value="InterPro"/>
</dbReference>
<dbReference type="PANTHER" id="PTHR23069:SF0">
    <property type="entry name" value="TAT-BINDING HOMOLOG 7"/>
    <property type="match status" value="1"/>
</dbReference>
<evidence type="ECO:0000256" key="6">
    <source>
        <dbReference type="SAM" id="MobiDB-lite"/>
    </source>
</evidence>
<dbReference type="Gene3D" id="3.40.50.300">
    <property type="entry name" value="P-loop containing nucleotide triphosphate hydrolases"/>
    <property type="match status" value="1"/>
</dbReference>